<sequence length="37" mass="4208">MKRRLGMKGGCILKVYKPSLTQCFHLPMAGQQVHVNH</sequence>
<protein>
    <submittedName>
        <fullName evidence="1">Uncharacterized protein</fullName>
    </submittedName>
</protein>
<accession>A0A0E9U178</accession>
<dbReference type="AlphaFoldDB" id="A0A0E9U178"/>
<proteinExistence type="predicted"/>
<reference evidence="1" key="1">
    <citation type="submission" date="2014-11" db="EMBL/GenBank/DDBJ databases">
        <authorList>
            <person name="Amaro Gonzalez C."/>
        </authorList>
    </citation>
    <scope>NUCLEOTIDE SEQUENCE</scope>
</reference>
<reference evidence="1" key="2">
    <citation type="journal article" date="2015" name="Fish Shellfish Immunol.">
        <title>Early steps in the European eel (Anguilla anguilla)-Vibrio vulnificus interaction in the gills: Role of the RtxA13 toxin.</title>
        <authorList>
            <person name="Callol A."/>
            <person name="Pajuelo D."/>
            <person name="Ebbesson L."/>
            <person name="Teles M."/>
            <person name="MacKenzie S."/>
            <person name="Amaro C."/>
        </authorList>
    </citation>
    <scope>NUCLEOTIDE SEQUENCE</scope>
</reference>
<evidence type="ECO:0000313" key="1">
    <source>
        <dbReference type="EMBL" id="JAH59556.1"/>
    </source>
</evidence>
<dbReference type="EMBL" id="GBXM01049021">
    <property type="protein sequence ID" value="JAH59556.1"/>
    <property type="molecule type" value="Transcribed_RNA"/>
</dbReference>
<organism evidence="1">
    <name type="scientific">Anguilla anguilla</name>
    <name type="common">European freshwater eel</name>
    <name type="synonym">Muraena anguilla</name>
    <dbReference type="NCBI Taxonomy" id="7936"/>
    <lineage>
        <taxon>Eukaryota</taxon>
        <taxon>Metazoa</taxon>
        <taxon>Chordata</taxon>
        <taxon>Craniata</taxon>
        <taxon>Vertebrata</taxon>
        <taxon>Euteleostomi</taxon>
        <taxon>Actinopterygii</taxon>
        <taxon>Neopterygii</taxon>
        <taxon>Teleostei</taxon>
        <taxon>Anguilliformes</taxon>
        <taxon>Anguillidae</taxon>
        <taxon>Anguilla</taxon>
    </lineage>
</organism>
<name>A0A0E9U178_ANGAN</name>